<reference evidence="1" key="1">
    <citation type="submission" date="2019-08" db="EMBL/GenBank/DDBJ databases">
        <authorList>
            <person name="Kucharzyk K."/>
            <person name="Murdoch R.W."/>
            <person name="Higgins S."/>
            <person name="Loffler F."/>
        </authorList>
    </citation>
    <scope>NUCLEOTIDE SEQUENCE</scope>
</reference>
<sequence length="101" mass="10918">MRRISSSVPSNALIFVTTGFPTVRVPVLSKATVSTFPAFSRYSPPFMRIPFPAPFPMPATMETGADITIAPGHDITRSVRVSSISLVAMNTKMDKTMMPGV</sequence>
<dbReference type="AlphaFoldDB" id="A0A644YDG1"/>
<comment type="caution">
    <text evidence="1">The sequence shown here is derived from an EMBL/GenBank/DDBJ whole genome shotgun (WGS) entry which is preliminary data.</text>
</comment>
<name>A0A644YDG1_9ZZZZ</name>
<evidence type="ECO:0000313" key="1">
    <source>
        <dbReference type="EMBL" id="MPM26672.1"/>
    </source>
</evidence>
<gene>
    <name evidence="1" type="ORF">SDC9_73176</name>
</gene>
<accession>A0A644YDG1</accession>
<proteinExistence type="predicted"/>
<dbReference type="EMBL" id="VSSQ01004796">
    <property type="protein sequence ID" value="MPM26672.1"/>
    <property type="molecule type" value="Genomic_DNA"/>
</dbReference>
<organism evidence="1">
    <name type="scientific">bioreactor metagenome</name>
    <dbReference type="NCBI Taxonomy" id="1076179"/>
    <lineage>
        <taxon>unclassified sequences</taxon>
        <taxon>metagenomes</taxon>
        <taxon>ecological metagenomes</taxon>
    </lineage>
</organism>
<protein>
    <submittedName>
        <fullName evidence="1">Uncharacterized protein</fullName>
    </submittedName>
</protein>